<evidence type="ECO:0000313" key="2">
    <source>
        <dbReference type="Proteomes" id="UP000434172"/>
    </source>
</evidence>
<keyword evidence="2" id="KW-1185">Reference proteome</keyword>
<sequence>MRLDDLVCRWGTCVPYRKKHRESKIPIDVAALPHRRCVRTNTPPLLSFLSHTTCTPSHLPWLRSLDWMAICIDMPSLLRLEVDLSPVDFDTLFASLLAVLPPRTHTHMVYCIVYLFCK</sequence>
<reference evidence="1 2" key="1">
    <citation type="submission" date="2019-12" db="EMBL/GenBank/DDBJ databases">
        <title>A genome sequence resource for the geographically widespread anthracnose pathogen Colletotrichum asianum.</title>
        <authorList>
            <person name="Meng Y."/>
        </authorList>
    </citation>
    <scope>NUCLEOTIDE SEQUENCE [LARGE SCALE GENOMIC DNA]</scope>
    <source>
        <strain evidence="1 2">ICMP 18580</strain>
    </source>
</reference>
<dbReference type="Proteomes" id="UP000434172">
    <property type="component" value="Unassembled WGS sequence"/>
</dbReference>
<comment type="caution">
    <text evidence="1">The sequence shown here is derived from an EMBL/GenBank/DDBJ whole genome shotgun (WGS) entry which is preliminary data.</text>
</comment>
<evidence type="ECO:0000313" key="1">
    <source>
        <dbReference type="EMBL" id="KAF0331510.1"/>
    </source>
</evidence>
<proteinExistence type="predicted"/>
<name>A0A8H3ZYW6_9PEZI</name>
<dbReference type="AlphaFoldDB" id="A0A8H3ZYW6"/>
<accession>A0A8H3ZYW6</accession>
<dbReference type="EMBL" id="WOWK01000003">
    <property type="protein sequence ID" value="KAF0331510.1"/>
    <property type="molecule type" value="Genomic_DNA"/>
</dbReference>
<protein>
    <submittedName>
        <fullName evidence="1">Uncharacterized protein</fullName>
    </submittedName>
</protein>
<organism evidence="1 2">
    <name type="scientific">Colletotrichum asianum</name>
    <dbReference type="NCBI Taxonomy" id="702518"/>
    <lineage>
        <taxon>Eukaryota</taxon>
        <taxon>Fungi</taxon>
        <taxon>Dikarya</taxon>
        <taxon>Ascomycota</taxon>
        <taxon>Pezizomycotina</taxon>
        <taxon>Sordariomycetes</taxon>
        <taxon>Hypocreomycetidae</taxon>
        <taxon>Glomerellales</taxon>
        <taxon>Glomerellaceae</taxon>
        <taxon>Colletotrichum</taxon>
        <taxon>Colletotrichum gloeosporioides species complex</taxon>
    </lineage>
</organism>
<gene>
    <name evidence="1" type="ORF">GQ607_001256</name>
</gene>